<sequence>MEKEKRKENRIAVIGIVINNREECSKRVNDILSDYGDMIVGRMGVPYKEKGISVISIIVDGSNDEIGALTGKLGNINGVKAKVALTN</sequence>
<dbReference type="NCBIfam" id="TIGR03959">
    <property type="entry name" value="hyd_TM1266"/>
    <property type="match status" value="1"/>
</dbReference>
<dbReference type="AlphaFoldDB" id="W4VC61"/>
<name>W4VC61_9FIRM</name>
<dbReference type="InterPro" id="IPR027271">
    <property type="entry name" value="Acetolactate_synth/TF_NikR_C"/>
</dbReference>
<keyword evidence="2" id="KW-1185">Reference proteome</keyword>
<dbReference type="InterPro" id="IPR045865">
    <property type="entry name" value="ACT-like_dom_sf"/>
</dbReference>
<accession>W4VC61</accession>
<dbReference type="EMBL" id="BAVR01000068">
    <property type="protein sequence ID" value="GAE90378.1"/>
    <property type="molecule type" value="Genomic_DNA"/>
</dbReference>
<evidence type="ECO:0008006" key="3">
    <source>
        <dbReference type="Google" id="ProtNLM"/>
    </source>
</evidence>
<dbReference type="STRING" id="1294263.JCM21531_3983"/>
<evidence type="ECO:0000313" key="1">
    <source>
        <dbReference type="EMBL" id="GAE90378.1"/>
    </source>
</evidence>
<dbReference type="RefSeq" id="WP_038290959.1">
    <property type="nucleotide sequence ID" value="NZ_BAVR01000068.1"/>
</dbReference>
<dbReference type="Proteomes" id="UP000019109">
    <property type="component" value="Unassembled WGS sequence"/>
</dbReference>
<protein>
    <recommendedName>
        <fullName evidence="3">Transcription factor NikR nickel binding C-terminal domain-containing protein</fullName>
    </recommendedName>
</protein>
<organism evidence="1 2">
    <name type="scientific">Acetivibrio straminisolvens JCM 21531</name>
    <dbReference type="NCBI Taxonomy" id="1294263"/>
    <lineage>
        <taxon>Bacteria</taxon>
        <taxon>Bacillati</taxon>
        <taxon>Bacillota</taxon>
        <taxon>Clostridia</taxon>
        <taxon>Eubacteriales</taxon>
        <taxon>Oscillospiraceae</taxon>
        <taxon>Acetivibrio</taxon>
    </lineage>
</organism>
<proteinExistence type="predicted"/>
<dbReference type="Pfam" id="PF21699">
    <property type="entry name" value="TM1266-like"/>
    <property type="match status" value="1"/>
</dbReference>
<gene>
    <name evidence="1" type="ORF">JCM21531_3983</name>
</gene>
<dbReference type="SUPFAM" id="SSF55021">
    <property type="entry name" value="ACT-like"/>
    <property type="match status" value="1"/>
</dbReference>
<dbReference type="OrthoDB" id="9796135at2"/>
<reference evidence="1" key="1">
    <citation type="journal article" date="2014" name="Genome Announc.">
        <title>Draft Genome Sequence of Clostridium straminisolvens Strain JCM 21531T, Isolated from a Cellulose-Degrading Bacterial Community.</title>
        <authorList>
            <person name="Yuki M."/>
            <person name="Oshima K."/>
            <person name="Suda W."/>
            <person name="Sakamoto M."/>
            <person name="Kitamura K."/>
            <person name="Iida T."/>
            <person name="Hattori M."/>
            <person name="Ohkuma M."/>
        </authorList>
    </citation>
    <scope>NUCLEOTIDE SEQUENCE [LARGE SCALE GENOMIC DNA]</scope>
    <source>
        <strain evidence="1">JCM 21531</strain>
    </source>
</reference>
<comment type="caution">
    <text evidence="1">The sequence shown here is derived from an EMBL/GenBank/DDBJ whole genome shotgun (WGS) entry which is preliminary data.</text>
</comment>
<evidence type="ECO:0000313" key="2">
    <source>
        <dbReference type="Proteomes" id="UP000019109"/>
    </source>
</evidence>
<dbReference type="Gene3D" id="3.30.70.1150">
    <property type="entry name" value="ACT-like. Chain A, domain 2"/>
    <property type="match status" value="1"/>
</dbReference>
<dbReference type="InterPro" id="IPR023860">
    <property type="entry name" value="FeFe-hyd_TM1266"/>
</dbReference>